<comment type="subcellular location">
    <subcellularLocation>
        <location evidence="1">Cell membrane</location>
        <topology evidence="1">Multi-pass membrane protein</topology>
    </subcellularLocation>
</comment>
<evidence type="ECO:0000256" key="2">
    <source>
        <dbReference type="ARBA" id="ARBA00022448"/>
    </source>
</evidence>
<feature type="transmembrane region" description="Helical" evidence="10">
    <location>
        <begin position="272"/>
        <end position="291"/>
    </location>
</feature>
<keyword evidence="3" id="KW-1003">Cell membrane</keyword>
<dbReference type="GO" id="GO:0015421">
    <property type="term" value="F:ABC-type oligopeptide transporter activity"/>
    <property type="evidence" value="ECO:0007669"/>
    <property type="project" value="TreeGrafter"/>
</dbReference>
<dbReference type="SUPFAM" id="SSF90123">
    <property type="entry name" value="ABC transporter transmembrane region"/>
    <property type="match status" value="1"/>
</dbReference>
<feature type="domain" description="ABC transmembrane type-1" evidence="12">
    <location>
        <begin position="51"/>
        <end position="332"/>
    </location>
</feature>
<protein>
    <submittedName>
        <fullName evidence="13">ABC transporter ATP-binding protein</fullName>
    </submittedName>
</protein>
<dbReference type="InterPro" id="IPR003439">
    <property type="entry name" value="ABC_transporter-like_ATP-bd"/>
</dbReference>
<keyword evidence="2" id="KW-0813">Transport</keyword>
<proteinExistence type="inferred from homology"/>
<dbReference type="Pfam" id="PF00664">
    <property type="entry name" value="ABC_membrane"/>
    <property type="match status" value="1"/>
</dbReference>
<dbReference type="PANTHER" id="PTHR43394:SF1">
    <property type="entry name" value="ATP-BINDING CASSETTE SUB-FAMILY B MEMBER 10, MITOCHONDRIAL"/>
    <property type="match status" value="1"/>
</dbReference>
<dbReference type="SMART" id="SM00382">
    <property type="entry name" value="AAA"/>
    <property type="match status" value="1"/>
</dbReference>
<name>A0A853EQL1_9MICO</name>
<dbReference type="InterPro" id="IPR003593">
    <property type="entry name" value="AAA+_ATPase"/>
</dbReference>
<dbReference type="Gene3D" id="1.20.1560.10">
    <property type="entry name" value="ABC transporter type 1, transmembrane domain"/>
    <property type="match status" value="1"/>
</dbReference>
<dbReference type="InterPro" id="IPR011527">
    <property type="entry name" value="ABC1_TM_dom"/>
</dbReference>
<dbReference type="InterPro" id="IPR039421">
    <property type="entry name" value="Type_1_exporter"/>
</dbReference>
<evidence type="ECO:0000313" key="13">
    <source>
        <dbReference type="EMBL" id="NYS92895.1"/>
    </source>
</evidence>
<sequence>MSMHAGGGGGGGQFRSFRQERGITQHRLADGTVRRVLAFARPYKRQLSVFLVLIAIDALIGAATPLVFKAIIDDGITPGRRDVVLWLAGLVAVLALASGALTMAQRWLSSRIGEGLILDLRIAVFDHVQQMPLAFFSRTRTGALVQRLNGDVLGAQQAFTSTLSNVFSNTLTVVFVLAAMFSMSWQLTALSLVLLPAFILPARWIGPRLARLTRESYEINADTSQTMNERFNVAGAHLAKTYGRPADESRRFAHDAGRARDIGVKLAMYSTYFRVGLTTVAALAVAVVYGVGGLSAISGGLTVGVVVALTAYLGRLYGPLTALSNVQVDVMTALVSFERVLEVLDLQPSVTDAQDATDLRLAVAEHGASIELRDVTFRYPTAAEVSLASLESVATLVNDPQSTTLSHVSIRVEPGEMVALVGPSGAGKTTLSQLVTRMYDPTEGTIEVAGQDLRGVTLESLRATVGTVPQDSHMFHDTIAGNLRYARPDASDEEIEESLRAAHIWDLVESLPSGVDTVVGDRGYRLSGGERQRLAIARLLLKAPDVVVLDEATAHLDSESEAAVQRALSAALVGRTSVVIAHRLSTIREADRIVVLDEGRVVAQGTHTELLEAGGLYADLYHTQFAEAVSGLTDPA</sequence>
<evidence type="ECO:0000256" key="9">
    <source>
        <dbReference type="ARBA" id="ARBA00061644"/>
    </source>
</evidence>
<evidence type="ECO:0000259" key="12">
    <source>
        <dbReference type="PROSITE" id="PS50929"/>
    </source>
</evidence>
<dbReference type="PROSITE" id="PS00211">
    <property type="entry name" value="ABC_TRANSPORTER_1"/>
    <property type="match status" value="1"/>
</dbReference>
<dbReference type="FunFam" id="3.40.50.300:FF:000299">
    <property type="entry name" value="ABC transporter ATP-binding protein/permease"/>
    <property type="match status" value="1"/>
</dbReference>
<dbReference type="SUPFAM" id="SSF52540">
    <property type="entry name" value="P-loop containing nucleoside triphosphate hydrolases"/>
    <property type="match status" value="1"/>
</dbReference>
<feature type="transmembrane region" description="Helical" evidence="10">
    <location>
        <begin position="189"/>
        <end position="206"/>
    </location>
</feature>
<dbReference type="EMBL" id="JACBYE010000008">
    <property type="protein sequence ID" value="NYS92895.1"/>
    <property type="molecule type" value="Genomic_DNA"/>
</dbReference>
<keyword evidence="4 10" id="KW-0812">Transmembrane</keyword>
<gene>
    <name evidence="13" type="ORF">HZZ10_05045</name>
</gene>
<dbReference type="Pfam" id="PF00005">
    <property type="entry name" value="ABC_tran"/>
    <property type="match status" value="1"/>
</dbReference>
<feature type="transmembrane region" description="Helical" evidence="10">
    <location>
        <begin position="49"/>
        <end position="72"/>
    </location>
</feature>
<evidence type="ECO:0000256" key="6">
    <source>
        <dbReference type="ARBA" id="ARBA00022840"/>
    </source>
</evidence>
<accession>A0A853EQL1</accession>
<feature type="transmembrane region" description="Helical" evidence="10">
    <location>
        <begin position="84"/>
        <end position="104"/>
    </location>
</feature>
<keyword evidence="7 10" id="KW-1133">Transmembrane helix</keyword>
<dbReference type="CDD" id="cd18550">
    <property type="entry name" value="ABC_6TM_exporter_like"/>
    <property type="match status" value="1"/>
</dbReference>
<dbReference type="Gene3D" id="3.40.50.300">
    <property type="entry name" value="P-loop containing nucleotide triphosphate hydrolases"/>
    <property type="match status" value="1"/>
</dbReference>
<evidence type="ECO:0000256" key="3">
    <source>
        <dbReference type="ARBA" id="ARBA00022475"/>
    </source>
</evidence>
<dbReference type="PROSITE" id="PS50929">
    <property type="entry name" value="ABC_TM1F"/>
    <property type="match status" value="1"/>
</dbReference>
<dbReference type="GO" id="GO:0005886">
    <property type="term" value="C:plasma membrane"/>
    <property type="evidence" value="ECO:0007669"/>
    <property type="project" value="UniProtKB-SubCell"/>
</dbReference>
<evidence type="ECO:0000259" key="11">
    <source>
        <dbReference type="PROSITE" id="PS50893"/>
    </source>
</evidence>
<evidence type="ECO:0000256" key="10">
    <source>
        <dbReference type="SAM" id="Phobius"/>
    </source>
</evidence>
<evidence type="ECO:0000256" key="8">
    <source>
        <dbReference type="ARBA" id="ARBA00023136"/>
    </source>
</evidence>
<comment type="caution">
    <text evidence="13">The sequence shown here is derived from an EMBL/GenBank/DDBJ whole genome shotgun (WGS) entry which is preliminary data.</text>
</comment>
<dbReference type="GO" id="GO:0016887">
    <property type="term" value="F:ATP hydrolysis activity"/>
    <property type="evidence" value="ECO:0007669"/>
    <property type="project" value="InterPro"/>
</dbReference>
<dbReference type="AlphaFoldDB" id="A0A853EQL1"/>
<dbReference type="Proteomes" id="UP000561011">
    <property type="component" value="Unassembled WGS sequence"/>
</dbReference>
<comment type="similarity">
    <text evidence="9">Belongs to the ABC transporter superfamily. Lipid exporter (TC 3.A.1.106) family.</text>
</comment>
<reference evidence="13 14" key="1">
    <citation type="submission" date="2020-07" db="EMBL/GenBank/DDBJ databases">
        <title>MOT database genomes.</title>
        <authorList>
            <person name="Joseph S."/>
            <person name="Aduse-Opoku J."/>
            <person name="Hashim A."/>
            <person name="Wade W."/>
            <person name="Curtis M."/>
        </authorList>
    </citation>
    <scope>NUCLEOTIDE SEQUENCE [LARGE SCALE GENOMIC DNA]</scope>
    <source>
        <strain evidence="13 14">DSM 100099</strain>
    </source>
</reference>
<keyword evidence="5" id="KW-0547">Nucleotide-binding</keyword>
<evidence type="ECO:0000256" key="4">
    <source>
        <dbReference type="ARBA" id="ARBA00022692"/>
    </source>
</evidence>
<dbReference type="PANTHER" id="PTHR43394">
    <property type="entry name" value="ATP-DEPENDENT PERMEASE MDL1, MITOCHONDRIAL"/>
    <property type="match status" value="1"/>
</dbReference>
<evidence type="ECO:0000256" key="5">
    <source>
        <dbReference type="ARBA" id="ARBA00022741"/>
    </source>
</evidence>
<feature type="transmembrane region" description="Helical" evidence="10">
    <location>
        <begin position="166"/>
        <end position="183"/>
    </location>
</feature>
<keyword evidence="14" id="KW-1185">Reference proteome</keyword>
<dbReference type="InterPro" id="IPR027417">
    <property type="entry name" value="P-loop_NTPase"/>
</dbReference>
<dbReference type="GO" id="GO:0005524">
    <property type="term" value="F:ATP binding"/>
    <property type="evidence" value="ECO:0007669"/>
    <property type="project" value="UniProtKB-KW"/>
</dbReference>
<keyword evidence="6 13" id="KW-0067">ATP-binding</keyword>
<organism evidence="13 14">
    <name type="scientific">Sanguibacter inulinus</name>
    <dbReference type="NCBI Taxonomy" id="60922"/>
    <lineage>
        <taxon>Bacteria</taxon>
        <taxon>Bacillati</taxon>
        <taxon>Actinomycetota</taxon>
        <taxon>Actinomycetes</taxon>
        <taxon>Micrococcales</taxon>
        <taxon>Sanguibacteraceae</taxon>
        <taxon>Sanguibacter</taxon>
    </lineage>
</organism>
<dbReference type="PROSITE" id="PS50893">
    <property type="entry name" value="ABC_TRANSPORTER_2"/>
    <property type="match status" value="1"/>
</dbReference>
<dbReference type="InterPro" id="IPR017871">
    <property type="entry name" value="ABC_transporter-like_CS"/>
</dbReference>
<evidence type="ECO:0000313" key="14">
    <source>
        <dbReference type="Proteomes" id="UP000561011"/>
    </source>
</evidence>
<feature type="domain" description="ABC transporter" evidence="11">
    <location>
        <begin position="370"/>
        <end position="623"/>
    </location>
</feature>
<dbReference type="InterPro" id="IPR036640">
    <property type="entry name" value="ABC1_TM_sf"/>
</dbReference>
<keyword evidence="8 10" id="KW-0472">Membrane</keyword>
<evidence type="ECO:0000256" key="1">
    <source>
        <dbReference type="ARBA" id="ARBA00004651"/>
    </source>
</evidence>
<evidence type="ECO:0000256" key="7">
    <source>
        <dbReference type="ARBA" id="ARBA00022989"/>
    </source>
</evidence>